<name>A0ABP0G4I4_CLALP</name>
<dbReference type="InterPro" id="IPR011009">
    <property type="entry name" value="Kinase-like_dom_sf"/>
</dbReference>
<keyword evidence="2" id="KW-1185">Reference proteome</keyword>
<dbReference type="Gene3D" id="1.10.510.10">
    <property type="entry name" value="Transferase(Phosphotransferase) domain 1"/>
    <property type="match status" value="1"/>
</dbReference>
<evidence type="ECO:0000313" key="1">
    <source>
        <dbReference type="EMBL" id="CAK8686732.1"/>
    </source>
</evidence>
<evidence type="ECO:0000313" key="2">
    <source>
        <dbReference type="Proteomes" id="UP001642483"/>
    </source>
</evidence>
<gene>
    <name evidence="1" type="ORF">CVLEPA_LOCUS18656</name>
</gene>
<dbReference type="Proteomes" id="UP001642483">
    <property type="component" value="Unassembled WGS sequence"/>
</dbReference>
<proteinExistence type="predicted"/>
<dbReference type="SUPFAM" id="SSF56112">
    <property type="entry name" value="Protein kinase-like (PK-like)"/>
    <property type="match status" value="1"/>
</dbReference>
<accession>A0ABP0G4I4</accession>
<dbReference type="EMBL" id="CAWYQH010000103">
    <property type="protein sequence ID" value="CAK8686732.1"/>
    <property type="molecule type" value="Genomic_DNA"/>
</dbReference>
<comment type="caution">
    <text evidence="1">The sequence shown here is derived from an EMBL/GenBank/DDBJ whole genome shotgun (WGS) entry which is preliminary data.</text>
</comment>
<protein>
    <submittedName>
        <fullName evidence="1">Uncharacterized protein</fullName>
    </submittedName>
</protein>
<reference evidence="1 2" key="1">
    <citation type="submission" date="2024-02" db="EMBL/GenBank/DDBJ databases">
        <authorList>
            <person name="Daric V."/>
            <person name="Darras S."/>
        </authorList>
    </citation>
    <scope>NUCLEOTIDE SEQUENCE [LARGE SCALE GENOMIC DNA]</scope>
</reference>
<organism evidence="1 2">
    <name type="scientific">Clavelina lepadiformis</name>
    <name type="common">Light-bulb sea squirt</name>
    <name type="synonym">Ascidia lepadiformis</name>
    <dbReference type="NCBI Taxonomy" id="159417"/>
    <lineage>
        <taxon>Eukaryota</taxon>
        <taxon>Metazoa</taxon>
        <taxon>Chordata</taxon>
        <taxon>Tunicata</taxon>
        <taxon>Ascidiacea</taxon>
        <taxon>Aplousobranchia</taxon>
        <taxon>Clavelinidae</taxon>
        <taxon>Clavelina</taxon>
    </lineage>
</organism>
<sequence>MKCVDSGNLEDLLMSKHVAEIPLVPRMRFVYEITDSFGSVSVDGVINTQYTPYYTAPEFLKNPLLKRTAEIHIYNLRMIGYEIITRHPVFHGVQFDLILQLTKDKGQKPEESYLRDLEASLESNPEDLNIFITLMSIVTPCWDFNPESHPDVRQGNKSKQMETSMSSIYDGLHNADYTFSTDKEKSKGDIYSKMTQAVMLF</sequence>